<keyword evidence="17" id="KW-1185">Reference proteome</keyword>
<dbReference type="GO" id="GO:0034702">
    <property type="term" value="C:monoatomic ion channel complex"/>
    <property type="evidence" value="ECO:0007669"/>
    <property type="project" value="UniProtKB-KW"/>
</dbReference>
<evidence type="ECO:0000256" key="13">
    <source>
        <dbReference type="SAM" id="MobiDB-lite"/>
    </source>
</evidence>
<dbReference type="EMBL" id="JATAAI010000023">
    <property type="protein sequence ID" value="KAK1737761.1"/>
    <property type="molecule type" value="Genomic_DNA"/>
</dbReference>
<evidence type="ECO:0000256" key="3">
    <source>
        <dbReference type="ARBA" id="ARBA00022448"/>
    </source>
</evidence>
<dbReference type="Gene3D" id="1.20.120.350">
    <property type="entry name" value="Voltage-gated potassium channels. Chain C"/>
    <property type="match status" value="1"/>
</dbReference>
<dbReference type="PANTHER" id="PTHR46480:SF1">
    <property type="entry name" value="VOLTAGE-GATED HYDROGEN CHANNEL 1"/>
    <property type="match status" value="1"/>
</dbReference>
<comment type="caution">
    <text evidence="16">The sequence shown here is derived from an EMBL/GenBank/DDBJ whole genome shotgun (WGS) entry which is preliminary data.</text>
</comment>
<evidence type="ECO:0000256" key="6">
    <source>
        <dbReference type="ARBA" id="ARBA00022882"/>
    </source>
</evidence>
<keyword evidence="6" id="KW-0851">Voltage-gated channel</keyword>
<feature type="transmembrane region" description="Helical" evidence="14">
    <location>
        <begin position="200"/>
        <end position="219"/>
    </location>
</feature>
<evidence type="ECO:0000256" key="5">
    <source>
        <dbReference type="ARBA" id="ARBA00022692"/>
    </source>
</evidence>
<dbReference type="PANTHER" id="PTHR46480">
    <property type="entry name" value="F20B24.22"/>
    <property type="match status" value="1"/>
</dbReference>
<evidence type="ECO:0000313" key="16">
    <source>
        <dbReference type="EMBL" id="KAK1737761.1"/>
    </source>
</evidence>
<keyword evidence="5 14" id="KW-0812">Transmembrane</keyword>
<keyword evidence="9" id="KW-0406">Ion transport</keyword>
<evidence type="ECO:0000256" key="12">
    <source>
        <dbReference type="ARBA" id="ARBA00031989"/>
    </source>
</evidence>
<feature type="region of interest" description="Disordered" evidence="13">
    <location>
        <begin position="1"/>
        <end position="26"/>
    </location>
</feature>
<evidence type="ECO:0000259" key="15">
    <source>
        <dbReference type="Pfam" id="PF00520"/>
    </source>
</evidence>
<accession>A0AAD8Y2S0</accession>
<dbReference type="InterPro" id="IPR027359">
    <property type="entry name" value="Volt_channel_dom_sf"/>
</dbReference>
<evidence type="ECO:0000313" key="17">
    <source>
        <dbReference type="Proteomes" id="UP001224775"/>
    </source>
</evidence>
<keyword evidence="7 14" id="KW-1133">Transmembrane helix</keyword>
<reference evidence="16" key="1">
    <citation type="submission" date="2023-06" db="EMBL/GenBank/DDBJ databases">
        <title>Survivors Of The Sea: Transcriptome response of Skeletonema marinoi to long-term dormancy.</title>
        <authorList>
            <person name="Pinder M.I.M."/>
            <person name="Kourtchenko O."/>
            <person name="Robertson E.K."/>
            <person name="Larsson T."/>
            <person name="Maumus F."/>
            <person name="Osuna-Cruz C.M."/>
            <person name="Vancaester E."/>
            <person name="Stenow R."/>
            <person name="Vandepoele K."/>
            <person name="Ploug H."/>
            <person name="Bruchert V."/>
            <person name="Godhe A."/>
            <person name="Topel M."/>
        </authorList>
    </citation>
    <scope>NUCLEOTIDE SEQUENCE</scope>
    <source>
        <strain evidence="16">R05AC</strain>
    </source>
</reference>
<dbReference type="GO" id="GO:0005886">
    <property type="term" value="C:plasma membrane"/>
    <property type="evidence" value="ECO:0007669"/>
    <property type="project" value="UniProtKB-SubCell"/>
</dbReference>
<keyword evidence="11" id="KW-0407">Ion channel</keyword>
<evidence type="ECO:0000256" key="4">
    <source>
        <dbReference type="ARBA" id="ARBA00022475"/>
    </source>
</evidence>
<keyword evidence="4" id="KW-1003">Cell membrane</keyword>
<sequence length="266" mass="29560">MTSEESPLPASATIDRRNEYSGGGKRFSFAVPTTKEENSMVKKRHVTDDNKHPWQCRLLEILNSQTVQYILIVLLLLDVCIIFSELALDAFYPNCNLIERDAISCCAVGEGGDPHVVGAVDGFVVETMRLLGAGGEKDEHHSDLCAAPLVETSHPAGCDDYKYEGAHIAHAVLFAFTLIILGLFEIELLLMVYLLGPKKYFSQVLYVLDLFVVTVSLALEITFRVVHKDILHDLVGIHSISCVALCPNWSWFGGKYYIRVARDKDA</sequence>
<evidence type="ECO:0000256" key="11">
    <source>
        <dbReference type="ARBA" id="ARBA00023303"/>
    </source>
</evidence>
<keyword evidence="8" id="KW-0175">Coiled coil</keyword>
<evidence type="ECO:0000256" key="8">
    <source>
        <dbReference type="ARBA" id="ARBA00023054"/>
    </source>
</evidence>
<name>A0AAD8Y2S0_9STRA</name>
<feature type="domain" description="Ion transport" evidence="15">
    <location>
        <begin position="171"/>
        <end position="222"/>
    </location>
</feature>
<feature type="transmembrane region" description="Helical" evidence="14">
    <location>
        <begin position="171"/>
        <end position="194"/>
    </location>
</feature>
<dbReference type="Proteomes" id="UP001224775">
    <property type="component" value="Unassembled WGS sequence"/>
</dbReference>
<dbReference type="AlphaFoldDB" id="A0AAD8Y2S0"/>
<evidence type="ECO:0000256" key="2">
    <source>
        <dbReference type="ARBA" id="ARBA00015897"/>
    </source>
</evidence>
<dbReference type="InterPro" id="IPR005821">
    <property type="entry name" value="Ion_trans_dom"/>
</dbReference>
<protein>
    <recommendedName>
        <fullName evidence="2">Voltage-gated hydrogen channel 1</fullName>
    </recommendedName>
    <alternativeName>
        <fullName evidence="12">Hydrogen voltage-gated channel 1</fullName>
    </alternativeName>
</protein>
<feature type="transmembrane region" description="Helical" evidence="14">
    <location>
        <begin position="67"/>
        <end position="88"/>
    </location>
</feature>
<evidence type="ECO:0000256" key="9">
    <source>
        <dbReference type="ARBA" id="ARBA00023065"/>
    </source>
</evidence>
<organism evidence="16 17">
    <name type="scientific">Skeletonema marinoi</name>
    <dbReference type="NCBI Taxonomy" id="267567"/>
    <lineage>
        <taxon>Eukaryota</taxon>
        <taxon>Sar</taxon>
        <taxon>Stramenopiles</taxon>
        <taxon>Ochrophyta</taxon>
        <taxon>Bacillariophyta</taxon>
        <taxon>Coscinodiscophyceae</taxon>
        <taxon>Thalassiosirophycidae</taxon>
        <taxon>Thalassiosirales</taxon>
        <taxon>Skeletonemataceae</taxon>
        <taxon>Skeletonema</taxon>
        <taxon>Skeletonema marinoi-dohrnii complex</taxon>
    </lineage>
</organism>
<evidence type="ECO:0000256" key="10">
    <source>
        <dbReference type="ARBA" id="ARBA00023136"/>
    </source>
</evidence>
<dbReference type="GO" id="GO:0030171">
    <property type="term" value="F:voltage-gated proton channel activity"/>
    <property type="evidence" value="ECO:0007669"/>
    <property type="project" value="InterPro"/>
</dbReference>
<keyword evidence="3" id="KW-0813">Transport</keyword>
<evidence type="ECO:0000256" key="1">
    <source>
        <dbReference type="ARBA" id="ARBA00004651"/>
    </source>
</evidence>
<comment type="subcellular location">
    <subcellularLocation>
        <location evidence="1">Cell membrane</location>
        <topology evidence="1">Multi-pass membrane protein</topology>
    </subcellularLocation>
</comment>
<evidence type="ECO:0000256" key="14">
    <source>
        <dbReference type="SAM" id="Phobius"/>
    </source>
</evidence>
<keyword evidence="10 14" id="KW-0472">Membrane</keyword>
<evidence type="ECO:0000256" key="7">
    <source>
        <dbReference type="ARBA" id="ARBA00022989"/>
    </source>
</evidence>
<proteinExistence type="predicted"/>
<gene>
    <name evidence="16" type="ORF">QTG54_011533</name>
</gene>
<dbReference type="Pfam" id="PF00520">
    <property type="entry name" value="Ion_trans"/>
    <property type="match status" value="1"/>
</dbReference>
<dbReference type="InterPro" id="IPR031846">
    <property type="entry name" value="Hvcn1"/>
</dbReference>